<reference evidence="7 8" key="1">
    <citation type="journal article" date="2021" name="ISME Commun">
        <title>Automated analysis of genomic sequences facilitates high-throughput and comprehensive description of bacteria.</title>
        <authorList>
            <person name="Hitch T.C.A."/>
        </authorList>
    </citation>
    <scope>NUCLEOTIDE SEQUENCE [LARGE SCALE GENOMIC DNA]</scope>
    <source>
        <strain evidence="7 8">H4_15</strain>
    </source>
</reference>
<dbReference type="InterPro" id="IPR045584">
    <property type="entry name" value="Pilin-like"/>
</dbReference>
<dbReference type="InterPro" id="IPR012902">
    <property type="entry name" value="N_methyl_site"/>
</dbReference>
<protein>
    <submittedName>
        <fullName evidence="7">Type II secretion system GspH family protein</fullName>
    </submittedName>
</protein>
<dbReference type="Proteomes" id="UP001208364">
    <property type="component" value="Unassembled WGS sequence"/>
</dbReference>
<comment type="caution">
    <text evidence="7">The sequence shown here is derived from an EMBL/GenBank/DDBJ whole genome shotgun (WGS) entry which is preliminary data.</text>
</comment>
<feature type="transmembrane region" description="Helical" evidence="6">
    <location>
        <begin position="20"/>
        <end position="45"/>
    </location>
</feature>
<organism evidence="7 8">
    <name type="scientific">[Clostridium] ammoniilyticum</name>
    <dbReference type="NCBI Taxonomy" id="2981784"/>
    <lineage>
        <taxon>Bacteria</taxon>
        <taxon>Bacillati</taxon>
        <taxon>Bacillota</taxon>
        <taxon>Erysipelotrichia</taxon>
        <taxon>Erysipelotrichales</taxon>
        <taxon>Coprobacillaceae</taxon>
        <taxon>Faecalibacillus</taxon>
    </lineage>
</organism>
<evidence type="ECO:0000256" key="3">
    <source>
        <dbReference type="ARBA" id="ARBA00022692"/>
    </source>
</evidence>
<keyword evidence="2" id="KW-0488">Methylation</keyword>
<dbReference type="NCBIfam" id="TIGR02532">
    <property type="entry name" value="IV_pilin_GFxxxE"/>
    <property type="match status" value="1"/>
</dbReference>
<proteinExistence type="predicted"/>
<evidence type="ECO:0000256" key="1">
    <source>
        <dbReference type="ARBA" id="ARBA00004167"/>
    </source>
</evidence>
<keyword evidence="5 6" id="KW-0472">Membrane</keyword>
<evidence type="ECO:0000313" key="8">
    <source>
        <dbReference type="Proteomes" id="UP001208364"/>
    </source>
</evidence>
<dbReference type="Gene3D" id="3.30.700.10">
    <property type="entry name" value="Glycoprotein, Type 4 Pilin"/>
    <property type="match status" value="1"/>
</dbReference>
<comment type="subcellular location">
    <subcellularLocation>
        <location evidence="1">Membrane</location>
        <topology evidence="1">Single-pass membrane protein</topology>
    </subcellularLocation>
</comment>
<dbReference type="PROSITE" id="PS00409">
    <property type="entry name" value="PROKAR_NTER_METHYL"/>
    <property type="match status" value="1"/>
</dbReference>
<dbReference type="RefSeq" id="WP_032091662.1">
    <property type="nucleotide sequence ID" value="NZ_JAOQJR010000016.1"/>
</dbReference>
<evidence type="ECO:0000313" key="7">
    <source>
        <dbReference type="EMBL" id="MCU6739427.1"/>
    </source>
</evidence>
<name>A0ABT2SX63_9FIRM</name>
<keyword evidence="8" id="KW-1185">Reference proteome</keyword>
<sequence>MMKDLLKKLQKKSNKKGFTLVEIIVVLVILAILAAIAVPSVLGYVNEAKESRYIQEARSIYVVIQTEEAKCKALEDNNYAAIYSDSGLTDAFKKQVKSTTSLSVGTIERTPATGDATKWVITWKSDDGKGIKATVNKNKDITIDSKSETVADVTE</sequence>
<evidence type="ECO:0000256" key="5">
    <source>
        <dbReference type="ARBA" id="ARBA00023136"/>
    </source>
</evidence>
<dbReference type="PANTHER" id="PTHR30093:SF44">
    <property type="entry name" value="TYPE II SECRETION SYSTEM CORE PROTEIN G"/>
    <property type="match status" value="1"/>
</dbReference>
<gene>
    <name evidence="7" type="ORF">OCV55_12290</name>
</gene>
<evidence type="ECO:0000256" key="4">
    <source>
        <dbReference type="ARBA" id="ARBA00022989"/>
    </source>
</evidence>
<evidence type="ECO:0000256" key="2">
    <source>
        <dbReference type="ARBA" id="ARBA00022481"/>
    </source>
</evidence>
<dbReference type="Pfam" id="PF07963">
    <property type="entry name" value="N_methyl"/>
    <property type="match status" value="1"/>
</dbReference>
<evidence type="ECO:0000256" key="6">
    <source>
        <dbReference type="SAM" id="Phobius"/>
    </source>
</evidence>
<dbReference type="EMBL" id="JAOQJR010000016">
    <property type="protein sequence ID" value="MCU6739427.1"/>
    <property type="molecule type" value="Genomic_DNA"/>
</dbReference>
<dbReference type="SUPFAM" id="SSF54523">
    <property type="entry name" value="Pili subunits"/>
    <property type="match status" value="1"/>
</dbReference>
<keyword evidence="3 6" id="KW-0812">Transmembrane</keyword>
<accession>A0ABT2SX63</accession>
<dbReference type="PANTHER" id="PTHR30093">
    <property type="entry name" value="GENERAL SECRETION PATHWAY PROTEIN G"/>
    <property type="match status" value="1"/>
</dbReference>
<keyword evidence="4 6" id="KW-1133">Transmembrane helix</keyword>